<organism evidence="1">
    <name type="scientific">Rhodopseudomonas palustris (strain BisA53)</name>
    <dbReference type="NCBI Taxonomy" id="316055"/>
    <lineage>
        <taxon>Bacteria</taxon>
        <taxon>Pseudomonadati</taxon>
        <taxon>Pseudomonadota</taxon>
        <taxon>Alphaproteobacteria</taxon>
        <taxon>Hyphomicrobiales</taxon>
        <taxon>Nitrobacteraceae</taxon>
        <taxon>Rhodopseudomonas</taxon>
    </lineage>
</organism>
<dbReference type="SUPFAM" id="SSF160272">
    <property type="entry name" value="Shew3726-like"/>
    <property type="match status" value="1"/>
</dbReference>
<protein>
    <recommendedName>
        <fullName evidence="2">DUF1488 domain-containing protein</fullName>
    </recommendedName>
</protein>
<dbReference type="STRING" id="316055.RPE_0971"/>
<dbReference type="InterPro" id="IPR036692">
    <property type="entry name" value="Shew3726-like_sf"/>
</dbReference>
<sequence length="92" mass="10432">MALTSGKFRGYDCDRSVVLFSMMDDSHEMECAVSTTAMDDLDGTSRTRESQREQQFIRLRATIEDLAAQKFAKSEFEGNPAGIILRSIDFRK</sequence>
<gene>
    <name evidence="1" type="ordered locus">RPE_0971</name>
</gene>
<accession>Q07T07</accession>
<dbReference type="InterPro" id="IPR009962">
    <property type="entry name" value="DUF1488"/>
</dbReference>
<dbReference type="AlphaFoldDB" id="Q07T07"/>
<dbReference type="KEGG" id="rpe:RPE_0971"/>
<dbReference type="Gene3D" id="3.30.160.140">
    <property type="entry name" value="Shew3726-like"/>
    <property type="match status" value="1"/>
</dbReference>
<evidence type="ECO:0000313" key="1">
    <source>
        <dbReference type="EMBL" id="ABJ04927.1"/>
    </source>
</evidence>
<dbReference type="HOGENOM" id="CLU_171629_0_0_5"/>
<evidence type="ECO:0008006" key="2">
    <source>
        <dbReference type="Google" id="ProtNLM"/>
    </source>
</evidence>
<proteinExistence type="predicted"/>
<dbReference type="Pfam" id="PF07369">
    <property type="entry name" value="DUF1488"/>
    <property type="match status" value="1"/>
</dbReference>
<name>Q07T07_RHOP5</name>
<dbReference type="OrthoDB" id="8247678at2"/>
<dbReference type="eggNOG" id="ENOG5031964">
    <property type="taxonomic scope" value="Bacteria"/>
</dbReference>
<dbReference type="EMBL" id="CP000463">
    <property type="protein sequence ID" value="ABJ04927.1"/>
    <property type="molecule type" value="Genomic_DNA"/>
</dbReference>
<reference evidence="1" key="1">
    <citation type="submission" date="2006-09" db="EMBL/GenBank/DDBJ databases">
        <title>Complete sequence of Rhodopseudomonas palustris BisA53.</title>
        <authorList>
            <consortium name="US DOE Joint Genome Institute"/>
            <person name="Copeland A."/>
            <person name="Lucas S."/>
            <person name="Lapidus A."/>
            <person name="Barry K."/>
            <person name="Detter J.C."/>
            <person name="Glavina del Rio T."/>
            <person name="Hammon N."/>
            <person name="Israni S."/>
            <person name="Dalin E."/>
            <person name="Tice H."/>
            <person name="Pitluck S."/>
            <person name="Chain P."/>
            <person name="Malfatti S."/>
            <person name="Shin M."/>
            <person name="Vergez L."/>
            <person name="Schmutz J."/>
            <person name="Larimer F."/>
            <person name="Land M."/>
            <person name="Hauser L."/>
            <person name="Pelletier D.A."/>
            <person name="Kyrpides N."/>
            <person name="Kim E."/>
            <person name="Harwood C.S."/>
            <person name="Oda Y."/>
            <person name="Richardson P."/>
        </authorList>
    </citation>
    <scope>NUCLEOTIDE SEQUENCE [LARGE SCALE GENOMIC DNA]</scope>
    <source>
        <strain evidence="1">BisA53</strain>
    </source>
</reference>